<protein>
    <submittedName>
        <fullName evidence="1">Uncharacterized protein</fullName>
    </submittedName>
</protein>
<name>A0A2N1PJM7_9BACT</name>
<comment type="caution">
    <text evidence="1">The sequence shown here is derived from an EMBL/GenBank/DDBJ whole genome shotgun (WGS) entry which is preliminary data.</text>
</comment>
<dbReference type="AlphaFoldDB" id="A0A2N1PJM7"/>
<sequence>MKSEAKTSMIRVNEQTHRLLKGLAGLNGLTMSEMLEKMVSFWKGKNEDTEECKLCRKYGHEPNELTRKVIENADRGIGLSEPVSSEEFFKKFDKDYGNK</sequence>
<evidence type="ECO:0000313" key="2">
    <source>
        <dbReference type="Proteomes" id="UP000233256"/>
    </source>
</evidence>
<dbReference type="Proteomes" id="UP000233256">
    <property type="component" value="Unassembled WGS sequence"/>
</dbReference>
<proteinExistence type="predicted"/>
<evidence type="ECO:0000313" key="1">
    <source>
        <dbReference type="EMBL" id="PKK88526.1"/>
    </source>
</evidence>
<gene>
    <name evidence="1" type="ORF">CVV64_18405</name>
</gene>
<organism evidence="1 2">
    <name type="scientific">Candidatus Wallbacteria bacterium HGW-Wallbacteria-1</name>
    <dbReference type="NCBI Taxonomy" id="2013854"/>
    <lineage>
        <taxon>Bacteria</taxon>
        <taxon>Candidatus Walliibacteriota</taxon>
    </lineage>
</organism>
<accession>A0A2N1PJM7</accession>
<dbReference type="EMBL" id="PGXC01000043">
    <property type="protein sequence ID" value="PKK88526.1"/>
    <property type="molecule type" value="Genomic_DNA"/>
</dbReference>
<reference evidence="1 2" key="1">
    <citation type="journal article" date="2017" name="ISME J.">
        <title>Potential for microbial H2 and metal transformations associated with novel bacteria and archaea in deep terrestrial subsurface sediments.</title>
        <authorList>
            <person name="Hernsdorf A.W."/>
            <person name="Amano Y."/>
            <person name="Miyakawa K."/>
            <person name="Ise K."/>
            <person name="Suzuki Y."/>
            <person name="Anantharaman K."/>
            <person name="Probst A."/>
            <person name="Burstein D."/>
            <person name="Thomas B.C."/>
            <person name="Banfield J.F."/>
        </authorList>
    </citation>
    <scope>NUCLEOTIDE SEQUENCE [LARGE SCALE GENOMIC DNA]</scope>
    <source>
        <strain evidence="1">HGW-Wallbacteria-1</strain>
    </source>
</reference>